<dbReference type="EMBL" id="BX571662">
    <property type="protein sequence ID" value="CAE10927.1"/>
    <property type="molecule type" value="Genomic_DNA"/>
</dbReference>
<keyword evidence="1" id="KW-0597">Phosphoprotein</keyword>
<dbReference type="Gene3D" id="3.40.50.2300">
    <property type="match status" value="1"/>
</dbReference>
<evidence type="ECO:0000313" key="4">
    <source>
        <dbReference type="Proteomes" id="UP000000422"/>
    </source>
</evidence>
<evidence type="ECO:0000313" key="3">
    <source>
        <dbReference type="EMBL" id="CAE10927.1"/>
    </source>
</evidence>
<evidence type="ECO:0000259" key="2">
    <source>
        <dbReference type="PROSITE" id="PS50110"/>
    </source>
</evidence>
<keyword evidence="4" id="KW-1185">Reference proteome</keyword>
<dbReference type="Proteomes" id="UP000000422">
    <property type="component" value="Chromosome"/>
</dbReference>
<accession>Q7MQX8</accession>
<dbReference type="eggNOG" id="COG0249">
    <property type="taxonomic scope" value="Bacteria"/>
</dbReference>
<evidence type="ECO:0000256" key="1">
    <source>
        <dbReference type="PROSITE-ProRule" id="PRU00169"/>
    </source>
</evidence>
<reference evidence="3 4" key="1">
    <citation type="journal article" date="2003" name="Proc. Natl. Acad. Sci. U.S.A.">
        <title>Complete genome sequence and analysis of Wolinella succinogenes.</title>
        <authorList>
            <person name="Baar C."/>
            <person name="Eppinger M."/>
            <person name="Raddatz G."/>
            <person name="Simon JM."/>
            <person name="Lanz C."/>
            <person name="Klimmek O."/>
            <person name="Nandakumar R."/>
            <person name="Gross R."/>
            <person name="Rosinus A."/>
            <person name="Keller H."/>
            <person name="Jagtap P."/>
            <person name="Linke B."/>
            <person name="Meyer F."/>
            <person name="Lederer H."/>
            <person name="Schuster S.C."/>
        </authorList>
    </citation>
    <scope>NUCLEOTIDE SEQUENCE [LARGE SCALE GENOMIC DNA]</scope>
    <source>
        <strain evidence="4">ATCC 29543 / DSM 1740 / CCUG 13145 / JCM 31913 / LMG 7466 / NCTC 11488 / FDC 602W</strain>
    </source>
</reference>
<feature type="modified residue" description="4-aspartylphosphate" evidence="1">
    <location>
        <position position="411"/>
    </location>
</feature>
<dbReference type="HOGENOM" id="CLU_572091_0_0_7"/>
<dbReference type="GO" id="GO:0000160">
    <property type="term" value="P:phosphorelay signal transduction system"/>
    <property type="evidence" value="ECO:0007669"/>
    <property type="project" value="InterPro"/>
</dbReference>
<proteinExistence type="predicted"/>
<dbReference type="AlphaFoldDB" id="Q7MQX8"/>
<feature type="domain" description="Response regulatory" evidence="2">
    <location>
        <begin position="360"/>
        <end position="480"/>
    </location>
</feature>
<dbReference type="SUPFAM" id="SSF52172">
    <property type="entry name" value="CheY-like"/>
    <property type="match status" value="1"/>
</dbReference>
<dbReference type="eggNOG" id="COG2197">
    <property type="taxonomic scope" value="Bacteria"/>
</dbReference>
<dbReference type="PROSITE" id="PS50110">
    <property type="entry name" value="RESPONSE_REGULATORY"/>
    <property type="match status" value="1"/>
</dbReference>
<dbReference type="InterPro" id="IPR011006">
    <property type="entry name" value="CheY-like_superfamily"/>
</dbReference>
<dbReference type="KEGG" id="wsu:WS1918"/>
<dbReference type="InterPro" id="IPR001789">
    <property type="entry name" value="Sig_transdc_resp-reg_receiver"/>
</dbReference>
<name>Q7MQX8_WOLSU</name>
<dbReference type="STRING" id="273121.WS1918"/>
<gene>
    <name evidence="3" type="ordered locus">WS1918</name>
</gene>
<sequence>MKGIITAIDDLKQEALIKVERSSAPFAFGFERFEGARDDLFVGLEVEVVLSAKKEIAKVIPDKNAKKPENLKYLELTKSVEDCVVSYFNDIRELLSRYKSIDDSAPQIDFLRIRRFLFTAYNDLYDLDNSVYNPKLEHLRIELGKIQKEFELFRKKTGYPIKYSYDKVFLRQQGNYLKLEEKIEATQGFIRSATLKERPLADRLKEKEKKLLAIEDKKSQAYFDFEKEVKELRKRYVDLLHFISLQRDLLAELSALSKMFVERYFQEFVDLYQPLSMELERKLLWLLNTKAYELDSNLWDRAKQSKLIRQFFMDSGITGTYSSKTFLKYYLRSLDKDKLRNENKELFSLLAYLESISKKSIFVIRHRFEAAVRCKYLLENFDKELQVSIIKDPLDALKVNDSVRPDIILLDMELAGINPFELAQKYRQMFDAEGKSTLFCLFVNDLTSDLFTHAKKVGIKHFLRNQATDDEFIDSMRTIL</sequence>
<protein>
    <recommendedName>
        <fullName evidence="2">Response regulatory domain-containing protein</fullName>
    </recommendedName>
</protein>
<dbReference type="RefSeq" id="WP_011139710.1">
    <property type="nucleotide sequence ID" value="NC_005090.1"/>
</dbReference>
<organism evidence="4">
    <name type="scientific">Wolinella succinogenes (strain ATCC 29543 / DSM 1740 / CCUG 13145 / JCM 31913 / LMG 7466 / NCTC 11488 / FDC 602W)</name>
    <name type="common">Vibrio succinogenes</name>
    <dbReference type="NCBI Taxonomy" id="273121"/>
    <lineage>
        <taxon>Bacteria</taxon>
        <taxon>Pseudomonadati</taxon>
        <taxon>Campylobacterota</taxon>
        <taxon>Epsilonproteobacteria</taxon>
        <taxon>Campylobacterales</taxon>
        <taxon>Helicobacteraceae</taxon>
        <taxon>Wolinella</taxon>
    </lineage>
</organism>